<reference evidence="4 5" key="1">
    <citation type="submission" date="2025-04" db="UniProtKB">
        <authorList>
            <consortium name="RefSeq"/>
        </authorList>
    </citation>
    <scope>IDENTIFICATION</scope>
</reference>
<organism evidence="3 5">
    <name type="scientific">Clupea harengus</name>
    <name type="common">Atlantic herring</name>
    <dbReference type="NCBI Taxonomy" id="7950"/>
    <lineage>
        <taxon>Eukaryota</taxon>
        <taxon>Metazoa</taxon>
        <taxon>Chordata</taxon>
        <taxon>Craniata</taxon>
        <taxon>Vertebrata</taxon>
        <taxon>Euteleostomi</taxon>
        <taxon>Actinopterygii</taxon>
        <taxon>Neopterygii</taxon>
        <taxon>Teleostei</taxon>
        <taxon>Clupei</taxon>
        <taxon>Clupeiformes</taxon>
        <taxon>Clupeoidei</taxon>
        <taxon>Clupeidae</taxon>
        <taxon>Clupea</taxon>
    </lineage>
</organism>
<dbReference type="OrthoDB" id="10010556at2759"/>
<sequence>MPDVELLKYSSREGASNLQDKEDRQTVCPSRRRSCALVNTPSPCVNKAVCHIQELKRKLESWWQLTGQHLRSDGRNINSNMLGLTSADGKDDGLPKELCIEGIGLFLGGGFTLFADPSNGMNILRKETMDVLMEVAYLIDRLEADRQDAKESLRKERQTRERLGKKISSLALWKLQEFPVVVQNEHEACIRDICELKWHLRQKKETLEQVKDKVAHTQVLHRRLNEDIDFVKKHGPLVKEKLELEDDFMTKIKAAQVEADDTFAKTTENLKKMERDLKEEDDALHREKKKLAKDLDRLQHRLKKKEVEYEELQCSWVELNHKVTNMEEAVSEMVDLCNGLNQQIPKLDEQQSNLQNEVELLENEIEKERVKMDRIKKNTAELQNQISEIRQAGDTKVAELEAHLSKGRKELMALREETQEQELEIEDYTTKINQSEMATKQLQVDMKRIQQKIGQNERARDKAQEHLVPVMALHCSIKANLKDLEQLTFIEEQSNRNVTEKLKKEIMVEMKAIAILKKNISAAIVEFNKEKMRTDEEREDIQSEFEKVSSATATLEMEVKELRKLYSDKTEQAENLKIEVSNVQTAQQNCSNDLQEKRTAKLQSVNAVKELFNNVSGRYEDVKSRIGELQSISKGYREESDKMEKTAKALPTIIEELQSICEGVQYKHERALDIMTIIQHDITNCEERTIHKTEAHEILFPKRHTAMLEIKADLREALQENARLAHEYRNLQKDLMIAKREAVCVFDQKNRAEVSFQERKQLSLLQKRMHKAMVKYFNHRSLHSQAELAYFQSLSNANNQKITTVQEELSKAIQRLSAFLLSLTDDSTTTGDGANKQSNPDASGLSGEMPAVQIAL</sequence>
<keyword evidence="3" id="KW-1185">Reference proteome</keyword>
<dbReference type="GeneID" id="105891291"/>
<evidence type="ECO:0000313" key="5">
    <source>
        <dbReference type="RefSeq" id="XP_042559642.1"/>
    </source>
</evidence>
<dbReference type="RefSeq" id="XP_012672908.2">
    <property type="nucleotide sequence ID" value="XM_012817454.3"/>
</dbReference>
<evidence type="ECO:0000313" key="4">
    <source>
        <dbReference type="RefSeq" id="XP_012672908.2"/>
    </source>
</evidence>
<dbReference type="InterPro" id="IPR038826">
    <property type="entry name" value="CCDC178"/>
</dbReference>
<evidence type="ECO:0000313" key="3">
    <source>
        <dbReference type="Proteomes" id="UP000515152"/>
    </source>
</evidence>
<evidence type="ECO:0000256" key="2">
    <source>
        <dbReference type="SAM" id="MobiDB-lite"/>
    </source>
</evidence>
<name>A0A6P8ERM9_CLUHA</name>
<feature type="coiled-coil region" evidence="1">
    <location>
        <begin position="263"/>
        <end position="466"/>
    </location>
</feature>
<dbReference type="RefSeq" id="XP_042559642.1">
    <property type="nucleotide sequence ID" value="XM_042703708.1"/>
</dbReference>
<gene>
    <name evidence="4 5" type="primary">LOC105891291</name>
</gene>
<dbReference type="AlphaFoldDB" id="A0A6P8ERM9"/>
<keyword evidence="1" id="KW-0175">Coiled coil</keyword>
<dbReference type="Gene3D" id="1.10.287.1490">
    <property type="match status" value="1"/>
</dbReference>
<feature type="coiled-coil region" evidence="1">
    <location>
        <begin position="139"/>
        <end position="166"/>
    </location>
</feature>
<dbReference type="PANTHER" id="PTHR35088:SF1">
    <property type="entry name" value="COILED-COIL DOMAIN-CONTAINING PROTEIN 178"/>
    <property type="match status" value="1"/>
</dbReference>
<protein>
    <submittedName>
        <fullName evidence="4 5">Coiled-coil domain-containing protein 178 isoform X1</fullName>
    </submittedName>
</protein>
<dbReference type="KEGG" id="char:105891291"/>
<accession>A0A6P8ERM9</accession>
<evidence type="ECO:0000256" key="1">
    <source>
        <dbReference type="SAM" id="Coils"/>
    </source>
</evidence>
<dbReference type="Proteomes" id="UP000515152">
    <property type="component" value="Chromosome 25"/>
</dbReference>
<feature type="region of interest" description="Disordered" evidence="2">
    <location>
        <begin position="828"/>
        <end position="849"/>
    </location>
</feature>
<dbReference type="PANTHER" id="PTHR35088">
    <property type="entry name" value="COILED-COIL DOMAIN-CONTAINING PROTEIN 178"/>
    <property type="match status" value="1"/>
</dbReference>
<feature type="coiled-coil region" evidence="1">
    <location>
        <begin position="524"/>
        <end position="579"/>
    </location>
</feature>
<proteinExistence type="predicted"/>
<feature type="coiled-coil region" evidence="1">
    <location>
        <begin position="707"/>
        <end position="741"/>
    </location>
</feature>